<dbReference type="InterPro" id="IPR000160">
    <property type="entry name" value="GGDEF_dom"/>
</dbReference>
<dbReference type="InterPro" id="IPR043128">
    <property type="entry name" value="Rev_trsase/Diguanyl_cyclase"/>
</dbReference>
<protein>
    <submittedName>
        <fullName evidence="3">Diguanylate cyclase (GGDEF) domain-containing protein</fullName>
    </submittedName>
</protein>
<dbReference type="RefSeq" id="WP_089761939.1">
    <property type="nucleotide sequence ID" value="NZ_FNGO01000029.1"/>
</dbReference>
<dbReference type="InterPro" id="IPR029787">
    <property type="entry name" value="Nucleotide_cyclase"/>
</dbReference>
<keyword evidence="4" id="KW-1185">Reference proteome</keyword>
<dbReference type="FunFam" id="3.30.70.270:FF:000001">
    <property type="entry name" value="Diguanylate cyclase domain protein"/>
    <property type="match status" value="1"/>
</dbReference>
<dbReference type="PANTHER" id="PTHR45138">
    <property type="entry name" value="REGULATORY COMPONENTS OF SENSORY TRANSDUCTION SYSTEM"/>
    <property type="match status" value="1"/>
</dbReference>
<dbReference type="EMBL" id="FNGO01000029">
    <property type="protein sequence ID" value="SDM35768.1"/>
    <property type="molecule type" value="Genomic_DNA"/>
</dbReference>
<evidence type="ECO:0000256" key="1">
    <source>
        <dbReference type="SAM" id="Coils"/>
    </source>
</evidence>
<dbReference type="CDD" id="cd01949">
    <property type="entry name" value="GGDEF"/>
    <property type="match status" value="1"/>
</dbReference>
<dbReference type="GO" id="GO:0052621">
    <property type="term" value="F:diguanylate cyclase activity"/>
    <property type="evidence" value="ECO:0007669"/>
    <property type="project" value="TreeGrafter"/>
</dbReference>
<dbReference type="PROSITE" id="PS50887">
    <property type="entry name" value="GGDEF"/>
    <property type="match status" value="1"/>
</dbReference>
<dbReference type="InterPro" id="IPR050469">
    <property type="entry name" value="Diguanylate_Cyclase"/>
</dbReference>
<feature type="coiled-coil region" evidence="1">
    <location>
        <begin position="117"/>
        <end position="158"/>
    </location>
</feature>
<dbReference type="Proteomes" id="UP000199476">
    <property type="component" value="Unassembled WGS sequence"/>
</dbReference>
<evidence type="ECO:0000313" key="3">
    <source>
        <dbReference type="EMBL" id="SDM35768.1"/>
    </source>
</evidence>
<dbReference type="Gene3D" id="3.30.70.270">
    <property type="match status" value="1"/>
</dbReference>
<name>A0A1G9SJW5_9FIRM</name>
<organism evidence="3 4">
    <name type="scientific">Halarsenatibacter silvermanii</name>
    <dbReference type="NCBI Taxonomy" id="321763"/>
    <lineage>
        <taxon>Bacteria</taxon>
        <taxon>Bacillati</taxon>
        <taxon>Bacillota</taxon>
        <taxon>Clostridia</taxon>
        <taxon>Halanaerobiales</taxon>
        <taxon>Halarsenatibacteraceae</taxon>
        <taxon>Halarsenatibacter</taxon>
    </lineage>
</organism>
<dbReference type="SMART" id="SM00267">
    <property type="entry name" value="GGDEF"/>
    <property type="match status" value="1"/>
</dbReference>
<dbReference type="Pfam" id="PF00990">
    <property type="entry name" value="GGDEF"/>
    <property type="match status" value="1"/>
</dbReference>
<keyword evidence="1" id="KW-0175">Coiled coil</keyword>
<reference evidence="3 4" key="1">
    <citation type="submission" date="2016-10" db="EMBL/GenBank/DDBJ databases">
        <authorList>
            <person name="de Groot N.N."/>
        </authorList>
    </citation>
    <scope>NUCLEOTIDE SEQUENCE [LARGE SCALE GENOMIC DNA]</scope>
    <source>
        <strain evidence="3 4">SLAS-1</strain>
    </source>
</reference>
<dbReference type="AlphaFoldDB" id="A0A1G9SJW5"/>
<evidence type="ECO:0000259" key="2">
    <source>
        <dbReference type="PROSITE" id="PS50887"/>
    </source>
</evidence>
<feature type="domain" description="GGDEF" evidence="2">
    <location>
        <begin position="186"/>
        <end position="314"/>
    </location>
</feature>
<dbReference type="PANTHER" id="PTHR45138:SF9">
    <property type="entry name" value="DIGUANYLATE CYCLASE DGCM-RELATED"/>
    <property type="match status" value="1"/>
</dbReference>
<gene>
    <name evidence="3" type="ORF">SAMN04488692_12924</name>
</gene>
<dbReference type="SUPFAM" id="SSF55073">
    <property type="entry name" value="Nucleotide cyclase"/>
    <property type="match status" value="1"/>
</dbReference>
<dbReference type="NCBIfam" id="TIGR00254">
    <property type="entry name" value="GGDEF"/>
    <property type="match status" value="1"/>
</dbReference>
<accession>A0A1G9SJW5</accession>
<sequence length="314" mass="36362">MSMKKLIEFFLPEINIILEDLTDEMICFFDGGGEIIAANNAFAQNFLRREKTPFDRNFFELLTERYKDKVDLPAEDQYKRQRLKFTVKNGTPFFSDSIIFHRKDKFLFLGKSGSPSDEEALKEISKLNNELANKTRQLAKKNAELERTRAEMERIIRTDELTGLANRRAFREFAGKMLAQAQRYYWDVSFVMMDLDNFKEINDKFGHKVGDEVLKSLGKVLLNNVRDGDIVARIGGEEFGILLMEAAGEEAEKFAERIREEIKDMNVGYEDLSHTVSMGVTQFRDKDDLDELMIRADRALYKAKNAGKDVVKRM</sequence>
<dbReference type="STRING" id="321763.SAMN04488692_12924"/>
<proteinExistence type="predicted"/>
<evidence type="ECO:0000313" key="4">
    <source>
        <dbReference type="Proteomes" id="UP000199476"/>
    </source>
</evidence>